<dbReference type="EMBL" id="LIAE01009275">
    <property type="protein sequence ID" value="PAV70498.1"/>
    <property type="molecule type" value="Genomic_DNA"/>
</dbReference>
<dbReference type="InterPro" id="IPR012338">
    <property type="entry name" value="Beta-lactam/transpept-like"/>
</dbReference>
<dbReference type="Gene3D" id="3.40.710.10">
    <property type="entry name" value="DD-peptidase/beta-lactamase superfamily"/>
    <property type="match status" value="3"/>
</dbReference>
<keyword evidence="3" id="KW-0378">Hydrolase</keyword>
<comment type="caution">
    <text evidence="2">Lacks conserved residue(s) required for the propagation of feature annotation.</text>
</comment>
<proteinExistence type="predicted"/>
<evidence type="ECO:0000313" key="7">
    <source>
        <dbReference type="Proteomes" id="UP000218231"/>
    </source>
</evidence>
<dbReference type="InterPro" id="IPR006026">
    <property type="entry name" value="Peptidase_Metallo"/>
</dbReference>
<dbReference type="GO" id="GO:0004222">
    <property type="term" value="F:metalloendopeptidase activity"/>
    <property type="evidence" value="ECO:0007669"/>
    <property type="project" value="UniProtKB-UniRule"/>
</dbReference>
<evidence type="ECO:0000259" key="5">
    <source>
        <dbReference type="PROSITE" id="PS51864"/>
    </source>
</evidence>
<keyword evidence="1 2" id="KW-1015">Disulfide bond</keyword>
<feature type="compositionally biased region" description="Basic and acidic residues" evidence="4">
    <location>
        <begin position="639"/>
        <end position="657"/>
    </location>
</feature>
<keyword evidence="3" id="KW-0732">Signal</keyword>
<dbReference type="PRINTS" id="PR00480">
    <property type="entry name" value="ASTACIN"/>
</dbReference>
<keyword evidence="3" id="KW-0862">Zinc</keyword>
<feature type="domain" description="Peptidase M12A" evidence="5">
    <location>
        <begin position="31"/>
        <end position="229"/>
    </location>
</feature>
<feature type="signal peptide" evidence="3">
    <location>
        <begin position="1"/>
        <end position="24"/>
    </location>
</feature>
<reference evidence="6 7" key="1">
    <citation type="journal article" date="2017" name="Curr. Biol.">
        <title>Genome architecture and evolution of a unichromosomal asexual nematode.</title>
        <authorList>
            <person name="Fradin H."/>
            <person name="Zegar C."/>
            <person name="Gutwein M."/>
            <person name="Lucas J."/>
            <person name="Kovtun M."/>
            <person name="Corcoran D."/>
            <person name="Baugh L.R."/>
            <person name="Kiontke K."/>
            <person name="Gunsalus K."/>
            <person name="Fitch D.H."/>
            <person name="Piano F."/>
        </authorList>
    </citation>
    <scope>NUCLEOTIDE SEQUENCE [LARGE SCALE GENOMIC DNA]</scope>
    <source>
        <strain evidence="6">PF1309</strain>
    </source>
</reference>
<dbReference type="Proteomes" id="UP000218231">
    <property type="component" value="Unassembled WGS sequence"/>
</dbReference>
<dbReference type="EMBL" id="LIAE01009275">
    <property type="protein sequence ID" value="PAV70499.1"/>
    <property type="molecule type" value="Genomic_DNA"/>
</dbReference>
<dbReference type="STRING" id="2018661.A0A2A2K9M7"/>
<dbReference type="Pfam" id="PF00144">
    <property type="entry name" value="Beta-lactamase"/>
    <property type="match status" value="3"/>
</dbReference>
<sequence length="1186" mass="134211">MLFKFELPVFHVLISFLLILTVSSEHEIFKRQAGNTLTKWPENTVYYYFKNLTNAQKQLANRVMKQIIQPGTCLSFVQNPAATNRIALINNPDIEFCVSSDYGMKGGEQTITMGSKCIYDGLLGKAFFHTFGFYPMEVRPDRNTFITVDWNNVNPELANNLKIINSTYLANMLQYNYGSIIHSGWDMYAFNETYDYPFTLKQQQYYLAVGQGIMTSYDLEILNKFYQCDASCPDANITCENEGSLNTRNCNKCNCPLGFSGKLCKALPDGGTKLTAGSEWQQATINVAGSSSPENPGPYLTQTFWIVKPPSYNYVQFQILNFTVEGEKTCCTPGCRDFGVEIKYRTHQARTSPRVCCNAFEDSTFSSFHNTTAVVAYTSTVDVSVTIQYKASLDNFTALPTPSDYNAPCPSGCELPSSVCGVLTTVQQIFLPLMEYFVDPIGLIRVFITNGATLNCTSATNVTNEDDQFAVQFGDTFNGYCPTVLTVAGWANWFFTMIGVENSLASAGTYVAILQEIYNYQIQSLRQGIHDVTPEVCPGFDPEATYTLQQYIDFLAGARPHPLRKGARDGQERGRTSQREMPPFGPRSCRVGPVSAPTRHERGTNAARMREEREIMRETARQTRPERGTNEGGTRNAARTREERGTRHERGRNEERGTNAARTGAFLSVLLSKNYGYRERSNFDEGWEEEGAAFAVYHKGKLVVDLWGGFMEKKCYRLWKKDTMTCLFSLTKSVGALCLAMLVDRGLCSYDDKVSKFWPEYAKSGKEDTTIAMVLEHRTGLPYFDRNIIKEDLDDPARMRKLIEDEKPKYKIGTNIAYHALTYGWILDSALFSDNNPYNSGNNADSRQWSQPACNGIGTARALAELYVKTFEGGLLSRELVEIFKEPTQLNKFDYTLGHAQHKGRGFFYYRSPTGSWKIGHFGVGGQTAHYDFDNRLSIVYLCNGMNWPEKMLAIGLLYLFPTHYHLIPPFIIFVLLGLLIKRIYCPRRNAPINGTCDPEFEAIREVFRKNFDEGWEEEGAAFAVYHKGKLVVDLWGGFMEKKCYRLWKQDTLNVLFSCTKSIAAICMATLVDKGLCSYDDRISKFWPGYSKNGKGETTISMLLEHRAGLPHFQRNITLEVANDPEGIRKLIEDERPIIEIGKDTAYHSVTYGFILDLLFQIIDPNKRNIGQFIKEEIAEKYSKTI</sequence>
<evidence type="ECO:0000313" key="6">
    <source>
        <dbReference type="EMBL" id="PAV70499.1"/>
    </source>
</evidence>
<protein>
    <recommendedName>
        <fullName evidence="3">Metalloendopeptidase</fullName>
        <ecNumber evidence="3">3.4.24.-</ecNumber>
    </recommendedName>
</protein>
<dbReference type="SUPFAM" id="SSF55486">
    <property type="entry name" value="Metalloproteases ('zincins'), catalytic domain"/>
    <property type="match status" value="1"/>
</dbReference>
<dbReference type="OrthoDB" id="5780917at2759"/>
<keyword evidence="7" id="KW-1185">Reference proteome</keyword>
<dbReference type="GO" id="GO:0008270">
    <property type="term" value="F:zinc ion binding"/>
    <property type="evidence" value="ECO:0007669"/>
    <property type="project" value="InterPro"/>
</dbReference>
<feature type="compositionally biased region" description="Basic and acidic residues" evidence="4">
    <location>
        <begin position="598"/>
        <end position="629"/>
    </location>
</feature>
<gene>
    <name evidence="6" type="ORF">WR25_19392</name>
</gene>
<name>A0A2A2K9M7_9BILA</name>
<dbReference type="InterPro" id="IPR001466">
    <property type="entry name" value="Beta-lactam-related"/>
</dbReference>
<dbReference type="PANTHER" id="PTHR43319">
    <property type="entry name" value="BETA-LACTAMASE-RELATED"/>
    <property type="match status" value="1"/>
</dbReference>
<keyword evidence="3" id="KW-0482">Metalloprotease</keyword>
<keyword evidence="3" id="KW-0479">Metal-binding</keyword>
<organism evidence="6 7">
    <name type="scientific">Diploscapter pachys</name>
    <dbReference type="NCBI Taxonomy" id="2018661"/>
    <lineage>
        <taxon>Eukaryota</taxon>
        <taxon>Metazoa</taxon>
        <taxon>Ecdysozoa</taxon>
        <taxon>Nematoda</taxon>
        <taxon>Chromadorea</taxon>
        <taxon>Rhabditida</taxon>
        <taxon>Rhabditina</taxon>
        <taxon>Rhabditomorpha</taxon>
        <taxon>Rhabditoidea</taxon>
        <taxon>Rhabditidae</taxon>
        <taxon>Diploscapter</taxon>
    </lineage>
</organism>
<dbReference type="Pfam" id="PF01400">
    <property type="entry name" value="Astacin"/>
    <property type="match status" value="1"/>
</dbReference>
<accession>A0A2A2K9M7</accession>
<evidence type="ECO:0000256" key="2">
    <source>
        <dbReference type="PROSITE-ProRule" id="PRU01211"/>
    </source>
</evidence>
<dbReference type="GO" id="GO:0006508">
    <property type="term" value="P:proteolysis"/>
    <property type="evidence" value="ECO:0007669"/>
    <property type="project" value="UniProtKB-KW"/>
</dbReference>
<feature type="region of interest" description="Disordered" evidence="4">
    <location>
        <begin position="560"/>
        <end position="657"/>
    </location>
</feature>
<evidence type="ECO:0000256" key="1">
    <source>
        <dbReference type="ARBA" id="ARBA00023157"/>
    </source>
</evidence>
<dbReference type="PROSITE" id="PS51864">
    <property type="entry name" value="ASTACIN"/>
    <property type="match status" value="1"/>
</dbReference>
<evidence type="ECO:0000256" key="4">
    <source>
        <dbReference type="SAM" id="MobiDB-lite"/>
    </source>
</evidence>
<dbReference type="SMART" id="SM00235">
    <property type="entry name" value="ZnMc"/>
    <property type="match status" value="1"/>
</dbReference>
<evidence type="ECO:0000256" key="3">
    <source>
        <dbReference type="RuleBase" id="RU361183"/>
    </source>
</evidence>
<dbReference type="InterPro" id="IPR024079">
    <property type="entry name" value="MetalloPept_cat_dom_sf"/>
</dbReference>
<dbReference type="Gene3D" id="3.40.390.10">
    <property type="entry name" value="Collagenase (Catalytic Domain)"/>
    <property type="match status" value="1"/>
</dbReference>
<comment type="caution">
    <text evidence="6">The sequence shown here is derived from an EMBL/GenBank/DDBJ whole genome shotgun (WGS) entry which is preliminary data.</text>
</comment>
<dbReference type="AlphaFoldDB" id="A0A2A2K9M7"/>
<feature type="disulfide bond" evidence="2">
    <location>
        <begin position="73"/>
        <end position="228"/>
    </location>
</feature>
<dbReference type="InterPro" id="IPR001506">
    <property type="entry name" value="Peptidase_M12A"/>
</dbReference>
<dbReference type="PANTHER" id="PTHR43319:SF3">
    <property type="entry name" value="BETA-LACTAMASE-RELATED DOMAIN-CONTAINING PROTEIN"/>
    <property type="match status" value="1"/>
</dbReference>
<keyword evidence="3" id="KW-0645">Protease</keyword>
<dbReference type="InterPro" id="IPR052907">
    <property type="entry name" value="Beta-lactamase/esterase"/>
</dbReference>
<dbReference type="SUPFAM" id="SSF56601">
    <property type="entry name" value="beta-lactamase/transpeptidase-like"/>
    <property type="match status" value="2"/>
</dbReference>
<comment type="cofactor">
    <cofactor evidence="3">
        <name>Zn(2+)</name>
        <dbReference type="ChEBI" id="CHEBI:29105"/>
    </cofactor>
    <text evidence="3">Binds 1 zinc ion per subunit.</text>
</comment>
<feature type="chain" id="PRO_5013419650" description="Metalloendopeptidase" evidence="3">
    <location>
        <begin position="25"/>
        <end position="1186"/>
    </location>
</feature>
<feature type="compositionally biased region" description="Basic and acidic residues" evidence="4">
    <location>
        <begin position="566"/>
        <end position="578"/>
    </location>
</feature>
<dbReference type="EC" id="3.4.24.-" evidence="3"/>